<dbReference type="GO" id="GO:0000287">
    <property type="term" value="F:magnesium ion binding"/>
    <property type="evidence" value="ECO:0007669"/>
    <property type="project" value="TreeGrafter"/>
</dbReference>
<organism evidence="17">
    <name type="scientific">uncultured bacterium fosmid pJB84G2</name>
    <dbReference type="NCBI Taxonomy" id="1478072"/>
    <lineage>
        <taxon>Bacteria</taxon>
        <taxon>environmental samples</taxon>
    </lineage>
</organism>
<dbReference type="SUPFAM" id="SSF53271">
    <property type="entry name" value="PRTase-like"/>
    <property type="match status" value="1"/>
</dbReference>
<comment type="catalytic activity">
    <reaction evidence="13">
        <text>GMP + diphosphate = guanine + 5-phospho-alpha-D-ribose 1-diphosphate</text>
        <dbReference type="Rhea" id="RHEA:25424"/>
        <dbReference type="ChEBI" id="CHEBI:16235"/>
        <dbReference type="ChEBI" id="CHEBI:33019"/>
        <dbReference type="ChEBI" id="CHEBI:58017"/>
        <dbReference type="ChEBI" id="CHEBI:58115"/>
        <dbReference type="EC" id="2.4.2.8"/>
    </reaction>
    <physiologicalReaction direction="right-to-left" evidence="13">
        <dbReference type="Rhea" id="RHEA:25426"/>
    </physiologicalReaction>
</comment>
<evidence type="ECO:0000256" key="5">
    <source>
        <dbReference type="ARBA" id="ARBA00011895"/>
    </source>
</evidence>
<reference evidence="17" key="1">
    <citation type="submission" date="2013-08" db="EMBL/GenBank/DDBJ databases">
        <title>Comparison of modified E. coli strains.</title>
        <authorList>
            <person name="Juergensen J."/>
            <person name="Bonge A."/>
            <person name="Streit W.R."/>
        </authorList>
    </citation>
    <scope>NUCLEOTIDE SEQUENCE</scope>
</reference>
<evidence type="ECO:0000256" key="6">
    <source>
        <dbReference type="ARBA" id="ARBA00022490"/>
    </source>
</evidence>
<dbReference type="NCBIfam" id="TIGR01203">
    <property type="entry name" value="HGPRTase"/>
    <property type="match status" value="1"/>
</dbReference>
<evidence type="ECO:0000256" key="13">
    <source>
        <dbReference type="ARBA" id="ARBA00048811"/>
    </source>
</evidence>
<dbReference type="Pfam" id="PF00156">
    <property type="entry name" value="Pribosyltran"/>
    <property type="match status" value="1"/>
</dbReference>
<dbReference type="GO" id="GO:0006178">
    <property type="term" value="P:guanine salvage"/>
    <property type="evidence" value="ECO:0007669"/>
    <property type="project" value="TreeGrafter"/>
</dbReference>
<feature type="domain" description="Phosphoribosyltransferase" evidence="16">
    <location>
        <begin position="16"/>
        <end position="160"/>
    </location>
</feature>
<comment type="pathway">
    <text evidence="3 15">Purine metabolism; IMP biosynthesis via salvage pathway; IMP from hypoxanthine: step 1/1.</text>
</comment>
<dbReference type="GO" id="GO:0004422">
    <property type="term" value="F:hypoxanthine phosphoribosyltransferase activity"/>
    <property type="evidence" value="ECO:0007669"/>
    <property type="project" value="InterPro"/>
</dbReference>
<protein>
    <recommendedName>
        <fullName evidence="5 15">Hypoxanthine phosphoribosyltransferase</fullName>
        <ecNumber evidence="5 15">2.4.2.8</ecNumber>
    </recommendedName>
</protein>
<comment type="similarity">
    <text evidence="4 15">Belongs to the purine/pyrimidine phosphoribosyltransferase family.</text>
</comment>
<dbReference type="EMBL" id="KF540244">
    <property type="protein sequence ID" value="AIF26736.1"/>
    <property type="molecule type" value="Genomic_DNA"/>
</dbReference>
<dbReference type="InterPro" id="IPR050408">
    <property type="entry name" value="HGPRT"/>
</dbReference>
<evidence type="ECO:0000256" key="14">
    <source>
        <dbReference type="ARBA" id="ARBA00049402"/>
    </source>
</evidence>
<keyword evidence="8 15" id="KW-0808">Transferase</keyword>
<dbReference type="AlphaFoldDB" id="A0A0H3U897"/>
<dbReference type="FunFam" id="3.40.50.2020:FF:000006">
    <property type="entry name" value="Hypoxanthine phosphoribosyltransferase"/>
    <property type="match status" value="1"/>
</dbReference>
<evidence type="ECO:0000256" key="1">
    <source>
        <dbReference type="ARBA" id="ARBA00001946"/>
    </source>
</evidence>
<comment type="catalytic activity">
    <reaction evidence="14">
        <text>IMP + diphosphate = hypoxanthine + 5-phospho-alpha-D-ribose 1-diphosphate</text>
        <dbReference type="Rhea" id="RHEA:17973"/>
        <dbReference type="ChEBI" id="CHEBI:17368"/>
        <dbReference type="ChEBI" id="CHEBI:33019"/>
        <dbReference type="ChEBI" id="CHEBI:58017"/>
        <dbReference type="ChEBI" id="CHEBI:58053"/>
        <dbReference type="EC" id="2.4.2.8"/>
    </reaction>
    <physiologicalReaction direction="right-to-left" evidence="14">
        <dbReference type="Rhea" id="RHEA:17975"/>
    </physiologicalReaction>
</comment>
<evidence type="ECO:0000256" key="9">
    <source>
        <dbReference type="ARBA" id="ARBA00022723"/>
    </source>
</evidence>
<evidence type="ECO:0000256" key="11">
    <source>
        <dbReference type="ARBA" id="ARBA00022741"/>
    </source>
</evidence>
<evidence type="ECO:0000256" key="12">
    <source>
        <dbReference type="ARBA" id="ARBA00022842"/>
    </source>
</evidence>
<keyword evidence="7 15" id="KW-0328">Glycosyltransferase</keyword>
<keyword evidence="12 15" id="KW-0460">Magnesium</keyword>
<keyword evidence="9 15" id="KW-0479">Metal-binding</keyword>
<comment type="subcellular location">
    <subcellularLocation>
        <location evidence="2 15">Cytoplasm</location>
    </subcellularLocation>
</comment>
<keyword evidence="11 15" id="KW-0547">Nucleotide-binding</keyword>
<proteinExistence type="inferred from homology"/>
<dbReference type="GO" id="GO:0000166">
    <property type="term" value="F:nucleotide binding"/>
    <property type="evidence" value="ECO:0007669"/>
    <property type="project" value="UniProtKB-KW"/>
</dbReference>
<dbReference type="CDD" id="cd06223">
    <property type="entry name" value="PRTases_typeI"/>
    <property type="match status" value="1"/>
</dbReference>
<dbReference type="EC" id="2.4.2.8" evidence="5 15"/>
<evidence type="ECO:0000256" key="2">
    <source>
        <dbReference type="ARBA" id="ARBA00004496"/>
    </source>
</evidence>
<name>A0A0H3U897_9BACT</name>
<evidence type="ECO:0000256" key="7">
    <source>
        <dbReference type="ARBA" id="ARBA00022676"/>
    </source>
</evidence>
<dbReference type="GO" id="GO:0046100">
    <property type="term" value="P:hypoxanthine metabolic process"/>
    <property type="evidence" value="ECO:0007669"/>
    <property type="project" value="TreeGrafter"/>
</dbReference>
<dbReference type="GO" id="GO:0006166">
    <property type="term" value="P:purine ribonucleoside salvage"/>
    <property type="evidence" value="ECO:0007669"/>
    <property type="project" value="UniProtKB-KW"/>
</dbReference>
<keyword evidence="6 15" id="KW-0963">Cytoplasm</keyword>
<dbReference type="PANTHER" id="PTHR43340">
    <property type="entry name" value="HYPOXANTHINE-GUANINE PHOSPHORIBOSYLTRANSFERASE"/>
    <property type="match status" value="1"/>
</dbReference>
<evidence type="ECO:0000256" key="8">
    <source>
        <dbReference type="ARBA" id="ARBA00022679"/>
    </source>
</evidence>
<dbReference type="GO" id="GO:0032264">
    <property type="term" value="P:IMP salvage"/>
    <property type="evidence" value="ECO:0007669"/>
    <property type="project" value="UniProtKB-UniPathway"/>
</dbReference>
<evidence type="ECO:0000259" key="16">
    <source>
        <dbReference type="Pfam" id="PF00156"/>
    </source>
</evidence>
<evidence type="ECO:0000256" key="4">
    <source>
        <dbReference type="ARBA" id="ARBA00008391"/>
    </source>
</evidence>
<keyword evidence="10 15" id="KW-0660">Purine salvage</keyword>
<dbReference type="GO" id="GO:0052657">
    <property type="term" value="F:guanine phosphoribosyltransferase activity"/>
    <property type="evidence" value="ECO:0007669"/>
    <property type="project" value="UniProtKB-ARBA"/>
</dbReference>
<dbReference type="GO" id="GO:0032263">
    <property type="term" value="P:GMP salvage"/>
    <property type="evidence" value="ECO:0007669"/>
    <property type="project" value="TreeGrafter"/>
</dbReference>
<dbReference type="InterPro" id="IPR005904">
    <property type="entry name" value="Hxn_phspho_trans"/>
</dbReference>
<dbReference type="InterPro" id="IPR029057">
    <property type="entry name" value="PRTase-like"/>
</dbReference>
<evidence type="ECO:0000313" key="17">
    <source>
        <dbReference type="EMBL" id="AIF26736.1"/>
    </source>
</evidence>
<dbReference type="GO" id="GO:0005829">
    <property type="term" value="C:cytosol"/>
    <property type="evidence" value="ECO:0007669"/>
    <property type="project" value="TreeGrafter"/>
</dbReference>
<comment type="cofactor">
    <cofactor evidence="1 15">
        <name>Mg(2+)</name>
        <dbReference type="ChEBI" id="CHEBI:18420"/>
    </cofactor>
</comment>
<dbReference type="PANTHER" id="PTHR43340:SF1">
    <property type="entry name" value="HYPOXANTHINE PHOSPHORIBOSYLTRANSFERASE"/>
    <property type="match status" value="1"/>
</dbReference>
<evidence type="ECO:0000256" key="15">
    <source>
        <dbReference type="RuleBase" id="RU364099"/>
    </source>
</evidence>
<dbReference type="InterPro" id="IPR000836">
    <property type="entry name" value="PRTase_dom"/>
</dbReference>
<evidence type="ECO:0000256" key="10">
    <source>
        <dbReference type="ARBA" id="ARBA00022726"/>
    </source>
</evidence>
<evidence type="ECO:0000256" key="3">
    <source>
        <dbReference type="ARBA" id="ARBA00004669"/>
    </source>
</evidence>
<accession>A0A0H3U897</accession>
<sequence length="180" mass="20423">MLLDKDVERIFFTRDEIEARCKVLGAQITKDYHDSNPILVGILRGCIPFMEALERNIDLYCSIDYIICSSYQGTESTGLVNIVKNVSEDVTGKDIILIEDIVDTGLTIKVVKEMLISKGAKSVKIASLLEKIGTHMYDIEVDYKGFDVANEFVVGFGLDYNQYYRNLPYIGVLKKEIYEK</sequence>
<dbReference type="UniPathway" id="UPA00591">
    <property type="reaction ID" value="UER00648"/>
</dbReference>
<dbReference type="Gene3D" id="3.40.50.2020">
    <property type="match status" value="1"/>
</dbReference>